<gene>
    <name evidence="4" type="ORF">N799_03470</name>
</gene>
<dbReference type="PANTHER" id="PTHR37089">
    <property type="entry name" value="PROTEIN U-RELATED"/>
    <property type="match status" value="1"/>
</dbReference>
<dbReference type="Proteomes" id="UP000029989">
    <property type="component" value="Unassembled WGS sequence"/>
</dbReference>
<dbReference type="SMART" id="SM00972">
    <property type="entry name" value="SCPU"/>
    <property type="match status" value="2"/>
</dbReference>
<dbReference type="Pfam" id="PF05229">
    <property type="entry name" value="SCPU"/>
    <property type="match status" value="2"/>
</dbReference>
<feature type="domain" description="Spore coat protein U/FanG" evidence="3">
    <location>
        <begin position="196"/>
        <end position="332"/>
    </location>
</feature>
<evidence type="ECO:0000256" key="1">
    <source>
        <dbReference type="SAM" id="MobiDB-lite"/>
    </source>
</evidence>
<name>A0A0A0F2D1_9GAMM</name>
<keyword evidence="2" id="KW-0732">Signal</keyword>
<feature type="region of interest" description="Disordered" evidence="1">
    <location>
        <begin position="172"/>
        <end position="191"/>
    </location>
</feature>
<dbReference type="OrthoDB" id="8588792at2"/>
<reference evidence="4 5" key="1">
    <citation type="journal article" date="2015" name="Stand. Genomic Sci.">
        <title>Genomic information of the arsenic-resistant bacterium Lysobacter arseniciresistens type strain ZS79(T) and comparison of Lysobacter draft genomes.</title>
        <authorList>
            <person name="Liu L."/>
            <person name="Zhang S."/>
            <person name="Luo M."/>
            <person name="Wang G."/>
        </authorList>
    </citation>
    <scope>NUCLEOTIDE SEQUENCE [LARGE SCALE GENOMIC DNA]</scope>
    <source>
        <strain evidence="4 5">ZS79</strain>
    </source>
</reference>
<evidence type="ECO:0000259" key="3">
    <source>
        <dbReference type="Pfam" id="PF05229"/>
    </source>
</evidence>
<accession>A0A0A0F2D1</accession>
<organism evidence="4 5">
    <name type="scientific">Lysobacter arseniciresistens ZS79</name>
    <dbReference type="NCBI Taxonomy" id="913325"/>
    <lineage>
        <taxon>Bacteria</taxon>
        <taxon>Pseudomonadati</taxon>
        <taxon>Pseudomonadota</taxon>
        <taxon>Gammaproteobacteria</taxon>
        <taxon>Lysobacterales</taxon>
        <taxon>Lysobacteraceae</taxon>
        <taxon>Novilysobacter</taxon>
    </lineage>
</organism>
<keyword evidence="5" id="KW-1185">Reference proteome</keyword>
<dbReference type="RefSeq" id="WP_036210428.1">
    <property type="nucleotide sequence ID" value="NZ_AVPT01000012.1"/>
</dbReference>
<dbReference type="AlphaFoldDB" id="A0A0A0F2D1"/>
<dbReference type="EMBL" id="AVPT01000012">
    <property type="protein sequence ID" value="KGM56488.1"/>
    <property type="molecule type" value="Genomic_DNA"/>
</dbReference>
<feature type="chain" id="PRO_5001969417" description="Spore coat protein U/FanG domain-containing protein" evidence="2">
    <location>
        <begin position="20"/>
        <end position="335"/>
    </location>
</feature>
<dbReference type="InterPro" id="IPR007893">
    <property type="entry name" value="Spore_coat_U/FanG"/>
</dbReference>
<dbReference type="eggNOG" id="COG5430">
    <property type="taxonomic scope" value="Bacteria"/>
</dbReference>
<dbReference type="PANTHER" id="PTHR37089:SF4">
    <property type="entry name" value="EXPORTED PROTEIN"/>
    <property type="match status" value="1"/>
</dbReference>
<protein>
    <recommendedName>
        <fullName evidence="3">Spore coat protein U/FanG domain-containing protein</fullName>
    </recommendedName>
</protein>
<comment type="caution">
    <text evidence="4">The sequence shown here is derived from an EMBL/GenBank/DDBJ whole genome shotgun (WGS) entry which is preliminary data.</text>
</comment>
<evidence type="ECO:0000256" key="2">
    <source>
        <dbReference type="SAM" id="SignalP"/>
    </source>
</evidence>
<sequence length="335" mass="35576">MNWLRCVIVLCLGMTGLFAAPEASAETTCWAEMTDLEFNLADPGNRTASGTIRYDCLTYGASSEQATVHMCFAIGPGSAPGSTVPARRMVNPYGESLPFQLFQDPAHTRPWGDSPAPPGYRQLSISYSTRIFGLGHGSGTVTVYGVIPDLAGIPPGDYSSFFADGRLTYQYNDGRGNNDPRSCDSGPGKTGMPDDFTFTARASVPGSCSVITASNMSFNPGGMPLSGTRTGNLLSTSTIDLTCTRRTSWQVGLDDGLHATPAGVRQMCNADGACIAYQLYKPDGASPWGNYIDVDTMEGSSAGTSQSLTVHGRVDDQPLEQAGRYSDTVKVTLTY</sequence>
<dbReference type="STRING" id="913325.N799_03470"/>
<feature type="domain" description="Spore coat protein U/FanG" evidence="3">
    <location>
        <begin position="23"/>
        <end position="160"/>
    </location>
</feature>
<dbReference type="InterPro" id="IPR053167">
    <property type="entry name" value="Spore_coat_component"/>
</dbReference>
<evidence type="ECO:0000313" key="5">
    <source>
        <dbReference type="Proteomes" id="UP000029989"/>
    </source>
</evidence>
<feature type="signal peptide" evidence="2">
    <location>
        <begin position="1"/>
        <end position="19"/>
    </location>
</feature>
<proteinExistence type="predicted"/>
<evidence type="ECO:0000313" key="4">
    <source>
        <dbReference type="EMBL" id="KGM56488.1"/>
    </source>
</evidence>